<proteinExistence type="predicted"/>
<gene>
    <name evidence="1" type="ORF">AXF42_Ash002027</name>
</gene>
<dbReference type="PANTHER" id="PTHR35998:SF1">
    <property type="entry name" value="OS02G0127900 PROTEIN"/>
    <property type="match status" value="1"/>
</dbReference>
<dbReference type="Proteomes" id="UP000236161">
    <property type="component" value="Unassembled WGS sequence"/>
</dbReference>
<evidence type="ECO:0000313" key="1">
    <source>
        <dbReference type="EMBL" id="PKA53046.1"/>
    </source>
</evidence>
<organism evidence="1 2">
    <name type="scientific">Apostasia shenzhenica</name>
    <dbReference type="NCBI Taxonomy" id="1088818"/>
    <lineage>
        <taxon>Eukaryota</taxon>
        <taxon>Viridiplantae</taxon>
        <taxon>Streptophyta</taxon>
        <taxon>Embryophyta</taxon>
        <taxon>Tracheophyta</taxon>
        <taxon>Spermatophyta</taxon>
        <taxon>Magnoliopsida</taxon>
        <taxon>Liliopsida</taxon>
        <taxon>Asparagales</taxon>
        <taxon>Orchidaceae</taxon>
        <taxon>Apostasioideae</taxon>
        <taxon>Apostasia</taxon>
    </lineage>
</organism>
<keyword evidence="2" id="KW-1185">Reference proteome</keyword>
<dbReference type="PANTHER" id="PTHR35998">
    <property type="entry name" value="OS02G0127900 PROTEIN"/>
    <property type="match status" value="1"/>
</dbReference>
<protein>
    <submittedName>
        <fullName evidence="1">Uncharacterized protein</fullName>
    </submittedName>
</protein>
<accession>A0A2I0AC11</accession>
<dbReference type="OrthoDB" id="2018352at2759"/>
<name>A0A2I0AC11_9ASPA</name>
<sequence>MVLWEIAVATAYFMGLKRTYRLALGMQRRLFGPRNPRIRQFLRRRTRAIFDVAVNVHQSIQQRDIEAGRNIGNWVLRLLNRMKPSAEIRFYPVDRCIYSPVPKQASIRTQPLISQKPYAKIAERLSRGRLLFARWNMRPPKSSPTIAMMMLQPMRPLSMNNVQLRQLCCHTSLNHGCSRFGGVFRQDIALWMQSY</sequence>
<evidence type="ECO:0000313" key="2">
    <source>
        <dbReference type="Proteomes" id="UP000236161"/>
    </source>
</evidence>
<dbReference type="STRING" id="1088818.A0A2I0AC11"/>
<dbReference type="AlphaFoldDB" id="A0A2I0AC11"/>
<dbReference type="EMBL" id="KZ452001">
    <property type="protein sequence ID" value="PKA53046.1"/>
    <property type="molecule type" value="Genomic_DNA"/>
</dbReference>
<reference evidence="1 2" key="1">
    <citation type="journal article" date="2017" name="Nature">
        <title>The Apostasia genome and the evolution of orchids.</title>
        <authorList>
            <person name="Zhang G.Q."/>
            <person name="Liu K.W."/>
            <person name="Li Z."/>
            <person name="Lohaus R."/>
            <person name="Hsiao Y.Y."/>
            <person name="Niu S.C."/>
            <person name="Wang J.Y."/>
            <person name="Lin Y.C."/>
            <person name="Xu Q."/>
            <person name="Chen L.J."/>
            <person name="Yoshida K."/>
            <person name="Fujiwara S."/>
            <person name="Wang Z.W."/>
            <person name="Zhang Y.Q."/>
            <person name="Mitsuda N."/>
            <person name="Wang M."/>
            <person name="Liu G.H."/>
            <person name="Pecoraro L."/>
            <person name="Huang H.X."/>
            <person name="Xiao X.J."/>
            <person name="Lin M."/>
            <person name="Wu X.Y."/>
            <person name="Wu W.L."/>
            <person name="Chen Y.Y."/>
            <person name="Chang S.B."/>
            <person name="Sakamoto S."/>
            <person name="Ohme-Takagi M."/>
            <person name="Yagi M."/>
            <person name="Zeng S.J."/>
            <person name="Shen C.Y."/>
            <person name="Yeh C.M."/>
            <person name="Luo Y.B."/>
            <person name="Tsai W.C."/>
            <person name="Van de Peer Y."/>
            <person name="Liu Z.J."/>
        </authorList>
    </citation>
    <scope>NUCLEOTIDE SEQUENCE [LARGE SCALE GENOMIC DNA]</scope>
    <source>
        <strain evidence="2">cv. Shenzhen</strain>
        <tissue evidence="1">Stem</tissue>
    </source>
</reference>